<dbReference type="Proteomes" id="UP001597052">
    <property type="component" value="Unassembled WGS sequence"/>
</dbReference>
<dbReference type="RefSeq" id="WP_256396226.1">
    <property type="nucleotide sequence ID" value="NZ_JANHDJ010000003.1"/>
</dbReference>
<name>A0ABD6D9N9_9EURY</name>
<organism evidence="2 3">
    <name type="scientific">Halohasta litorea</name>
    <dbReference type="NCBI Taxonomy" id="869891"/>
    <lineage>
        <taxon>Archaea</taxon>
        <taxon>Methanobacteriati</taxon>
        <taxon>Methanobacteriota</taxon>
        <taxon>Stenosarchaea group</taxon>
        <taxon>Halobacteria</taxon>
        <taxon>Halobacteriales</taxon>
        <taxon>Haloferacaceae</taxon>
        <taxon>Halohasta</taxon>
    </lineage>
</organism>
<feature type="transmembrane region" description="Helical" evidence="1">
    <location>
        <begin position="33"/>
        <end position="54"/>
    </location>
</feature>
<feature type="transmembrane region" description="Helical" evidence="1">
    <location>
        <begin position="60"/>
        <end position="79"/>
    </location>
</feature>
<comment type="caution">
    <text evidence="2">The sequence shown here is derived from an EMBL/GenBank/DDBJ whole genome shotgun (WGS) entry which is preliminary data.</text>
</comment>
<keyword evidence="1" id="KW-0472">Membrane</keyword>
<protein>
    <submittedName>
        <fullName evidence="2">Uncharacterized protein</fullName>
    </submittedName>
</protein>
<accession>A0ABD6D9N9</accession>
<evidence type="ECO:0000313" key="3">
    <source>
        <dbReference type="Proteomes" id="UP001597052"/>
    </source>
</evidence>
<dbReference type="Pfam" id="PF26071">
    <property type="entry name" value="DUF8028"/>
    <property type="match status" value="1"/>
</dbReference>
<keyword evidence="3" id="KW-1185">Reference proteome</keyword>
<reference evidence="2 3" key="1">
    <citation type="journal article" date="2019" name="Int. J. Syst. Evol. Microbiol.">
        <title>The Global Catalogue of Microorganisms (GCM) 10K type strain sequencing project: providing services to taxonomists for standard genome sequencing and annotation.</title>
        <authorList>
            <consortium name="The Broad Institute Genomics Platform"/>
            <consortium name="The Broad Institute Genome Sequencing Center for Infectious Disease"/>
            <person name="Wu L."/>
            <person name="Ma J."/>
        </authorList>
    </citation>
    <scope>NUCLEOTIDE SEQUENCE [LARGE SCALE GENOMIC DNA]</scope>
    <source>
        <strain evidence="2 3">CGMCC 1.10593</strain>
    </source>
</reference>
<sequence>MKNLTPNHGQNTSVETDSATDLARQGAVGLRAAIRWVSFWAAILLPLVYLPLLSGGLGPQTGYIVIGLLALNLIALFVGHSHPHTHQ</sequence>
<evidence type="ECO:0000256" key="1">
    <source>
        <dbReference type="SAM" id="Phobius"/>
    </source>
</evidence>
<keyword evidence="1" id="KW-0812">Transmembrane</keyword>
<keyword evidence="1" id="KW-1133">Transmembrane helix</keyword>
<evidence type="ECO:0000313" key="2">
    <source>
        <dbReference type="EMBL" id="MFD1642827.1"/>
    </source>
</evidence>
<dbReference type="AlphaFoldDB" id="A0ABD6D9N9"/>
<dbReference type="InterPro" id="IPR058341">
    <property type="entry name" value="DUF8028"/>
</dbReference>
<proteinExistence type="predicted"/>
<dbReference type="EMBL" id="JBHUDM010000003">
    <property type="protein sequence ID" value="MFD1642827.1"/>
    <property type="molecule type" value="Genomic_DNA"/>
</dbReference>
<gene>
    <name evidence="2" type="ORF">ACFSBW_13180</name>
</gene>